<dbReference type="InterPro" id="IPR004195">
    <property type="entry name" value="Head_decoration_D"/>
</dbReference>
<protein>
    <submittedName>
        <fullName evidence="1">Head decoration protein</fullName>
    </submittedName>
</protein>
<dbReference type="Pfam" id="PF02924">
    <property type="entry name" value="HDPD"/>
    <property type="match status" value="1"/>
</dbReference>
<accession>A0ABX2KMC3</accession>
<evidence type="ECO:0000313" key="2">
    <source>
        <dbReference type="Proteomes" id="UP000605086"/>
    </source>
</evidence>
<sequence>MTSASFSSQSNQPLPSLIGGDFPRITRLVTVASGVGALPAGAVLGRTGGTKRFVLSVAMANDGTEKPCAILAEPVDATAGDVEAIAYFSGEFNPDQLTFGAGHSAASAADALRDLSIFL</sequence>
<evidence type="ECO:0000313" key="1">
    <source>
        <dbReference type="EMBL" id="NUB01855.1"/>
    </source>
</evidence>
<dbReference type="RefSeq" id="WP_109048426.1">
    <property type="nucleotide sequence ID" value="NZ_JAGINN010000020.1"/>
</dbReference>
<keyword evidence="2" id="KW-1185">Reference proteome</keyword>
<proteinExistence type="predicted"/>
<comment type="caution">
    <text evidence="1">The sequence shown here is derived from an EMBL/GenBank/DDBJ whole genome shotgun (WGS) entry which is preliminary data.</text>
</comment>
<dbReference type="Proteomes" id="UP000605086">
    <property type="component" value="Unassembled WGS sequence"/>
</dbReference>
<reference evidence="1 2" key="1">
    <citation type="submission" date="2019-10" db="EMBL/GenBank/DDBJ databases">
        <title>Genome sequence of Azospirillum melinis.</title>
        <authorList>
            <person name="Ambrosini A."/>
            <person name="Sant'Anna F.H."/>
            <person name="Cassan F.D."/>
            <person name="Souza E.M."/>
            <person name="Passaglia L.M.P."/>
        </authorList>
    </citation>
    <scope>NUCLEOTIDE SEQUENCE [LARGE SCALE GENOMIC DNA]</scope>
    <source>
        <strain evidence="1 2">TMCY0552</strain>
    </source>
</reference>
<dbReference type="Gene3D" id="2.40.300.10">
    <property type="entry name" value="Head decoration protein D"/>
    <property type="match status" value="1"/>
</dbReference>
<gene>
    <name evidence="1" type="ORF">GBZ48_21620</name>
</gene>
<dbReference type="EMBL" id="WHOS01000031">
    <property type="protein sequence ID" value="NUB01855.1"/>
    <property type="molecule type" value="Genomic_DNA"/>
</dbReference>
<organism evidence="1 2">
    <name type="scientific">Azospirillum melinis</name>
    <dbReference type="NCBI Taxonomy" id="328839"/>
    <lineage>
        <taxon>Bacteria</taxon>
        <taxon>Pseudomonadati</taxon>
        <taxon>Pseudomonadota</taxon>
        <taxon>Alphaproteobacteria</taxon>
        <taxon>Rhodospirillales</taxon>
        <taxon>Azospirillaceae</taxon>
        <taxon>Azospirillum</taxon>
    </lineage>
</organism>
<name>A0ABX2KMC3_9PROT</name>